<organism evidence="1 2">
    <name type="scientific">Hymenobacter perfusus</name>
    <dbReference type="NCBI Taxonomy" id="1236770"/>
    <lineage>
        <taxon>Bacteria</taxon>
        <taxon>Pseudomonadati</taxon>
        <taxon>Bacteroidota</taxon>
        <taxon>Cytophagia</taxon>
        <taxon>Cytophagales</taxon>
        <taxon>Hymenobacteraceae</taxon>
        <taxon>Hymenobacter</taxon>
    </lineage>
</organism>
<sequence length="107" mass="11674">MPGLQLEGLAAGAGVELVGGLEMLPTRAIPATEYRLLLAGIHEAGGKKAILPQQRSNRLAQVEGVLKDLISGGLFHRVWTLWLPDALLGQRVRTNIRPIEIQVYNWA</sequence>
<evidence type="ECO:0000313" key="2">
    <source>
        <dbReference type="Proteomes" id="UP000270291"/>
    </source>
</evidence>
<dbReference type="EMBL" id="RWIU01000002">
    <property type="protein sequence ID" value="RSK44679.1"/>
    <property type="molecule type" value="Genomic_DNA"/>
</dbReference>
<proteinExistence type="predicted"/>
<name>A0A3R9MZQ9_9BACT</name>
<dbReference type="AlphaFoldDB" id="A0A3R9MZQ9"/>
<keyword evidence="2" id="KW-1185">Reference proteome</keyword>
<protein>
    <submittedName>
        <fullName evidence="1">Uncharacterized protein</fullName>
    </submittedName>
</protein>
<dbReference type="RefSeq" id="WP_125436831.1">
    <property type="nucleotide sequence ID" value="NZ_RWIU01000002.1"/>
</dbReference>
<evidence type="ECO:0000313" key="1">
    <source>
        <dbReference type="EMBL" id="RSK44679.1"/>
    </source>
</evidence>
<comment type="caution">
    <text evidence="1">The sequence shown here is derived from an EMBL/GenBank/DDBJ whole genome shotgun (WGS) entry which is preliminary data.</text>
</comment>
<gene>
    <name evidence="1" type="ORF">EI293_09215</name>
</gene>
<reference evidence="1 2" key="1">
    <citation type="submission" date="2018-12" db="EMBL/GenBank/DDBJ databases">
        <authorList>
            <person name="Feng G."/>
            <person name="Zhu H."/>
        </authorList>
    </citation>
    <scope>NUCLEOTIDE SEQUENCE [LARGE SCALE GENOMIC DNA]</scope>
    <source>
        <strain evidence="1 2">LMG 26000</strain>
    </source>
</reference>
<dbReference type="Proteomes" id="UP000270291">
    <property type="component" value="Unassembled WGS sequence"/>
</dbReference>
<accession>A0A3R9MZQ9</accession>